<accession>A0A4V3G8B6</accession>
<name>A0A4V3G8B6_9ACTN</name>
<dbReference type="InterPro" id="IPR011008">
    <property type="entry name" value="Dimeric_a/b-barrel"/>
</dbReference>
<protein>
    <recommendedName>
        <fullName evidence="2">YCII-related domain-containing protein</fullName>
    </recommendedName>
</protein>
<reference evidence="3 4" key="1">
    <citation type="submission" date="2019-03" db="EMBL/GenBank/DDBJ databases">
        <title>Genomic Encyclopedia of Type Strains, Phase III (KMG-III): the genomes of soil and plant-associated and newly described type strains.</title>
        <authorList>
            <person name="Whitman W."/>
        </authorList>
    </citation>
    <scope>NUCLEOTIDE SEQUENCE [LARGE SCALE GENOMIC DNA]</scope>
    <source>
        <strain evidence="3 4">VKM Ac-2570</strain>
    </source>
</reference>
<dbReference type="Pfam" id="PF03795">
    <property type="entry name" value="YCII"/>
    <property type="match status" value="1"/>
</dbReference>
<comment type="caution">
    <text evidence="3">The sequence shown here is derived from an EMBL/GenBank/DDBJ whole genome shotgun (WGS) entry which is preliminary data.</text>
</comment>
<dbReference type="PANTHER" id="PTHR35174">
    <property type="entry name" value="BLL7171 PROTEIN-RELATED"/>
    <property type="match status" value="1"/>
</dbReference>
<feature type="domain" description="YCII-related" evidence="2">
    <location>
        <begin position="1"/>
        <end position="108"/>
    </location>
</feature>
<dbReference type="SUPFAM" id="SSF54909">
    <property type="entry name" value="Dimeric alpha+beta barrel"/>
    <property type="match status" value="1"/>
</dbReference>
<dbReference type="EMBL" id="SODF01000001">
    <property type="protein sequence ID" value="TDW22344.1"/>
    <property type="molecule type" value="Genomic_DNA"/>
</dbReference>
<dbReference type="RefSeq" id="WP_134116097.1">
    <property type="nucleotide sequence ID" value="NZ_SODF01000001.1"/>
</dbReference>
<evidence type="ECO:0000313" key="3">
    <source>
        <dbReference type="EMBL" id="TDW22344.1"/>
    </source>
</evidence>
<keyword evidence="4" id="KW-1185">Reference proteome</keyword>
<dbReference type="InterPro" id="IPR005545">
    <property type="entry name" value="YCII"/>
</dbReference>
<gene>
    <name evidence="3" type="ORF">EV650_1181</name>
</gene>
<dbReference type="Gene3D" id="3.30.70.1060">
    <property type="entry name" value="Dimeric alpha+beta barrel"/>
    <property type="match status" value="1"/>
</dbReference>
<evidence type="ECO:0000256" key="1">
    <source>
        <dbReference type="ARBA" id="ARBA00007689"/>
    </source>
</evidence>
<dbReference type="PANTHER" id="PTHR35174:SF3">
    <property type="entry name" value="BLL7171 PROTEIN"/>
    <property type="match status" value="1"/>
</dbReference>
<dbReference type="AlphaFoldDB" id="A0A4V3G8B6"/>
<sequence length="116" mass="12857">MKYMLLIYGNDETWGTLHEQGIDQVMEQHGKLTEELRASGEFVDGLGLTVANARVVRVQDGVPAVTDGPFTEAKEVLAGYYIVDCDLERATEIAARLPEAPYSPIEIREFTAPMPE</sequence>
<comment type="similarity">
    <text evidence="1">Belongs to the YciI family.</text>
</comment>
<evidence type="ECO:0000259" key="2">
    <source>
        <dbReference type="Pfam" id="PF03795"/>
    </source>
</evidence>
<organism evidence="3 4">
    <name type="scientific">Kribbella kalugense</name>
    <dbReference type="NCBI Taxonomy" id="2512221"/>
    <lineage>
        <taxon>Bacteria</taxon>
        <taxon>Bacillati</taxon>
        <taxon>Actinomycetota</taxon>
        <taxon>Actinomycetes</taxon>
        <taxon>Propionibacteriales</taxon>
        <taxon>Kribbellaceae</taxon>
        <taxon>Kribbella</taxon>
    </lineage>
</organism>
<dbReference type="OrthoDB" id="3784582at2"/>
<dbReference type="Proteomes" id="UP000295447">
    <property type="component" value="Unassembled WGS sequence"/>
</dbReference>
<evidence type="ECO:0000313" key="4">
    <source>
        <dbReference type="Proteomes" id="UP000295447"/>
    </source>
</evidence>
<proteinExistence type="inferred from homology"/>